<keyword evidence="2" id="KW-1185">Reference proteome</keyword>
<proteinExistence type="predicted"/>
<sequence>MGSGKIYINAAEIVSNTFEIEWPQKSGILESFPEIDKAQWFTVNEALEKINEAMRELILQLQGKVGT</sequence>
<dbReference type="Proteomes" id="UP000184092">
    <property type="component" value="Unassembled WGS sequence"/>
</dbReference>
<accession>A0A1M7PT62</accession>
<evidence type="ECO:0000313" key="2">
    <source>
        <dbReference type="Proteomes" id="UP000184092"/>
    </source>
</evidence>
<evidence type="ECO:0000313" key="1">
    <source>
        <dbReference type="EMBL" id="SHN20665.1"/>
    </source>
</evidence>
<organism evidence="1 2">
    <name type="scientific">Flavobacterium xinjiangense</name>
    <dbReference type="NCBI Taxonomy" id="178356"/>
    <lineage>
        <taxon>Bacteria</taxon>
        <taxon>Pseudomonadati</taxon>
        <taxon>Bacteroidota</taxon>
        <taxon>Flavobacteriia</taxon>
        <taxon>Flavobacteriales</taxon>
        <taxon>Flavobacteriaceae</taxon>
        <taxon>Flavobacterium</taxon>
    </lineage>
</organism>
<name>A0A1M7PT62_9FLAO</name>
<dbReference type="EMBL" id="FRCL01000022">
    <property type="protein sequence ID" value="SHN20665.1"/>
    <property type="molecule type" value="Genomic_DNA"/>
</dbReference>
<protein>
    <recommendedName>
        <fullName evidence="3">NUDIX domain-containing protein</fullName>
    </recommendedName>
</protein>
<dbReference type="AlphaFoldDB" id="A0A1M7PT62"/>
<evidence type="ECO:0008006" key="3">
    <source>
        <dbReference type="Google" id="ProtNLM"/>
    </source>
</evidence>
<gene>
    <name evidence="1" type="ORF">SAMN05216269_12229</name>
</gene>
<reference evidence="2" key="1">
    <citation type="submission" date="2016-11" db="EMBL/GenBank/DDBJ databases">
        <authorList>
            <person name="Varghese N."/>
            <person name="Submissions S."/>
        </authorList>
    </citation>
    <scope>NUCLEOTIDE SEQUENCE [LARGE SCALE GENOMIC DNA]</scope>
    <source>
        <strain evidence="2">CGMCC 1.2749</strain>
    </source>
</reference>